<feature type="domain" description="Histone acetyltransferase Rv0428c-like C-terminal" evidence="1">
    <location>
        <begin position="1"/>
        <end position="42"/>
    </location>
</feature>
<sequence length="47" mass="5429">MYAWAIGKGARRQALQVAEHNVSAIRLYMGLGCVEHHRYRYWVPVNG</sequence>
<protein>
    <recommendedName>
        <fullName evidence="1">Histone acetyltransferase Rv0428c-like C-terminal domain-containing protein</fullName>
    </recommendedName>
</protein>
<dbReference type="InterPro" id="IPR056935">
    <property type="entry name" value="Rv0428c-like_C"/>
</dbReference>
<evidence type="ECO:0000313" key="2">
    <source>
        <dbReference type="EMBL" id="MFD1051033.1"/>
    </source>
</evidence>
<dbReference type="EMBL" id="JBHTIS010003279">
    <property type="protein sequence ID" value="MFD1051033.1"/>
    <property type="molecule type" value="Genomic_DNA"/>
</dbReference>
<proteinExistence type="predicted"/>
<evidence type="ECO:0000259" key="1">
    <source>
        <dbReference type="Pfam" id="PF24553"/>
    </source>
</evidence>
<gene>
    <name evidence="2" type="ORF">ACFQ1S_38645</name>
</gene>
<dbReference type="Pfam" id="PF24553">
    <property type="entry name" value="Rv0428c_C"/>
    <property type="match status" value="1"/>
</dbReference>
<dbReference type="Gene3D" id="3.40.630.30">
    <property type="match status" value="1"/>
</dbReference>
<organism evidence="2 3">
    <name type="scientific">Kibdelosporangium lantanae</name>
    <dbReference type="NCBI Taxonomy" id="1497396"/>
    <lineage>
        <taxon>Bacteria</taxon>
        <taxon>Bacillati</taxon>
        <taxon>Actinomycetota</taxon>
        <taxon>Actinomycetes</taxon>
        <taxon>Pseudonocardiales</taxon>
        <taxon>Pseudonocardiaceae</taxon>
        <taxon>Kibdelosporangium</taxon>
    </lineage>
</organism>
<name>A0ABW3MK79_9PSEU</name>
<evidence type="ECO:0000313" key="3">
    <source>
        <dbReference type="Proteomes" id="UP001597045"/>
    </source>
</evidence>
<reference evidence="3" key="1">
    <citation type="journal article" date="2019" name="Int. J. Syst. Evol. Microbiol.">
        <title>The Global Catalogue of Microorganisms (GCM) 10K type strain sequencing project: providing services to taxonomists for standard genome sequencing and annotation.</title>
        <authorList>
            <consortium name="The Broad Institute Genomics Platform"/>
            <consortium name="The Broad Institute Genome Sequencing Center for Infectious Disease"/>
            <person name="Wu L."/>
            <person name="Ma J."/>
        </authorList>
    </citation>
    <scope>NUCLEOTIDE SEQUENCE [LARGE SCALE GENOMIC DNA]</scope>
    <source>
        <strain evidence="3">JCM 31486</strain>
    </source>
</reference>
<dbReference type="InterPro" id="IPR016181">
    <property type="entry name" value="Acyl_CoA_acyltransferase"/>
</dbReference>
<accession>A0ABW3MK79</accession>
<dbReference type="SUPFAM" id="SSF55729">
    <property type="entry name" value="Acyl-CoA N-acyltransferases (Nat)"/>
    <property type="match status" value="1"/>
</dbReference>
<dbReference type="Proteomes" id="UP001597045">
    <property type="component" value="Unassembled WGS sequence"/>
</dbReference>
<comment type="caution">
    <text evidence="2">The sequence shown here is derived from an EMBL/GenBank/DDBJ whole genome shotgun (WGS) entry which is preliminary data.</text>
</comment>
<keyword evidence="3" id="KW-1185">Reference proteome</keyword>